<keyword evidence="2" id="KW-1185">Reference proteome</keyword>
<dbReference type="InterPro" id="IPR032593">
    <property type="entry name" value="DUF4907"/>
</dbReference>
<evidence type="ECO:0000313" key="1">
    <source>
        <dbReference type="EMBL" id="SJZ50628.1"/>
    </source>
</evidence>
<dbReference type="Proteomes" id="UP000190367">
    <property type="component" value="Unassembled WGS sequence"/>
</dbReference>
<organism evidence="1 2">
    <name type="scientific">Chitinophaga eiseniae</name>
    <dbReference type="NCBI Taxonomy" id="634771"/>
    <lineage>
        <taxon>Bacteria</taxon>
        <taxon>Pseudomonadati</taxon>
        <taxon>Bacteroidota</taxon>
        <taxon>Chitinophagia</taxon>
        <taxon>Chitinophagales</taxon>
        <taxon>Chitinophagaceae</taxon>
        <taxon>Chitinophaga</taxon>
    </lineage>
</organism>
<dbReference type="STRING" id="634771.SAMN04488128_101515"/>
<gene>
    <name evidence="1" type="ORF">SAMN04488128_101515</name>
</gene>
<dbReference type="EMBL" id="FUWZ01000001">
    <property type="protein sequence ID" value="SJZ50628.1"/>
    <property type="molecule type" value="Genomic_DNA"/>
</dbReference>
<name>A0A1T4L7M5_9BACT</name>
<dbReference type="RefSeq" id="WP_078667197.1">
    <property type="nucleotide sequence ID" value="NZ_FUWZ01000001.1"/>
</dbReference>
<accession>A0A1T4L7M5</accession>
<dbReference type="AlphaFoldDB" id="A0A1T4L7M5"/>
<proteinExistence type="predicted"/>
<evidence type="ECO:0008006" key="3">
    <source>
        <dbReference type="Google" id="ProtNLM"/>
    </source>
</evidence>
<evidence type="ECO:0000313" key="2">
    <source>
        <dbReference type="Proteomes" id="UP000190367"/>
    </source>
</evidence>
<dbReference type="OrthoDB" id="674043at2"/>
<protein>
    <recommendedName>
        <fullName evidence="3">DUF4907 domain-containing protein</fullName>
    </recommendedName>
</protein>
<dbReference type="Pfam" id="PF16250">
    <property type="entry name" value="DUF4907"/>
    <property type="match status" value="1"/>
</dbReference>
<reference evidence="2" key="1">
    <citation type="submission" date="2017-02" db="EMBL/GenBank/DDBJ databases">
        <authorList>
            <person name="Varghese N."/>
            <person name="Submissions S."/>
        </authorList>
    </citation>
    <scope>NUCLEOTIDE SEQUENCE [LARGE SCALE GENOMIC DNA]</scope>
    <source>
        <strain evidence="2">DSM 22224</strain>
    </source>
</reference>
<sequence length="112" mass="12601">MTKRKLIWTVPLTLLLLPAAYRYHRHASPDADMVQLTVVPFETGGGWGYQVMVDHRSFICQDVIPGIAGNRPFRTKTDAQRVGQAVVEKLMAHQRPTITLTELMKMQVAGVQ</sequence>